<accession>A0AAQ3WRM5</accession>
<dbReference type="Proteomes" id="UP001341281">
    <property type="component" value="Chromosome 04"/>
</dbReference>
<feature type="region of interest" description="Disordered" evidence="2">
    <location>
        <begin position="30"/>
        <end position="53"/>
    </location>
</feature>
<dbReference type="PANTHER" id="PTHR48145:SF2">
    <property type="match status" value="1"/>
</dbReference>
<gene>
    <name evidence="3" type="ORF">U9M48_020085</name>
</gene>
<evidence type="ECO:0000256" key="2">
    <source>
        <dbReference type="SAM" id="MobiDB-lite"/>
    </source>
</evidence>
<organism evidence="3 4">
    <name type="scientific">Paspalum notatum var. saurae</name>
    <dbReference type="NCBI Taxonomy" id="547442"/>
    <lineage>
        <taxon>Eukaryota</taxon>
        <taxon>Viridiplantae</taxon>
        <taxon>Streptophyta</taxon>
        <taxon>Embryophyta</taxon>
        <taxon>Tracheophyta</taxon>
        <taxon>Spermatophyta</taxon>
        <taxon>Magnoliopsida</taxon>
        <taxon>Liliopsida</taxon>
        <taxon>Poales</taxon>
        <taxon>Poaceae</taxon>
        <taxon>PACMAD clade</taxon>
        <taxon>Panicoideae</taxon>
        <taxon>Andropogonodae</taxon>
        <taxon>Paspaleae</taxon>
        <taxon>Paspalinae</taxon>
        <taxon>Paspalum</taxon>
    </lineage>
</organism>
<dbReference type="PANTHER" id="PTHR48145">
    <property type="entry name" value="NUCLEAR ENVELOPE-ASSOCIATED PROTEIN 1"/>
    <property type="match status" value="1"/>
</dbReference>
<protein>
    <submittedName>
        <fullName evidence="3">Uncharacterized protein</fullName>
    </submittedName>
</protein>
<proteinExistence type="predicted"/>
<keyword evidence="1" id="KW-0175">Coiled coil</keyword>
<evidence type="ECO:0000313" key="4">
    <source>
        <dbReference type="Proteomes" id="UP001341281"/>
    </source>
</evidence>
<name>A0AAQ3WRM5_PASNO</name>
<dbReference type="AlphaFoldDB" id="A0AAQ3WRM5"/>
<feature type="coiled-coil region" evidence="1">
    <location>
        <begin position="234"/>
        <end position="261"/>
    </location>
</feature>
<evidence type="ECO:0000313" key="3">
    <source>
        <dbReference type="EMBL" id="WVZ71502.1"/>
    </source>
</evidence>
<evidence type="ECO:0000256" key="1">
    <source>
        <dbReference type="SAM" id="Coils"/>
    </source>
</evidence>
<dbReference type="InterPro" id="IPR049932">
    <property type="entry name" value="NEAP1-4"/>
</dbReference>
<keyword evidence="4" id="KW-1185">Reference proteome</keyword>
<reference evidence="3 4" key="1">
    <citation type="submission" date="2024-02" db="EMBL/GenBank/DDBJ databases">
        <title>High-quality chromosome-scale genome assembly of Pensacola bahiagrass (Paspalum notatum Flugge var. saurae).</title>
        <authorList>
            <person name="Vega J.M."/>
            <person name="Podio M."/>
            <person name="Orjuela J."/>
            <person name="Siena L.A."/>
            <person name="Pessino S.C."/>
            <person name="Combes M.C."/>
            <person name="Mariac C."/>
            <person name="Albertini E."/>
            <person name="Pupilli F."/>
            <person name="Ortiz J.P.A."/>
            <person name="Leblanc O."/>
        </authorList>
    </citation>
    <scope>NUCLEOTIDE SEQUENCE [LARGE SCALE GENOMIC DNA]</scope>
    <source>
        <strain evidence="3">R1</strain>
        <tissue evidence="3">Leaf</tissue>
    </source>
</reference>
<dbReference type="EMBL" id="CP144748">
    <property type="protein sequence ID" value="WVZ71502.1"/>
    <property type="molecule type" value="Genomic_DNA"/>
</dbReference>
<sequence>MAEFASYHDESCVEMEMKVTTPKIYMASTRSRHVKPPCGAATPPSSSSSSELDPLLRDLVEKKLSLKMHVISMAAELKDARDRLASHELNDKDNMMSEGEFPVNNVAEQFNHHLHESRDPSRGQCKYYYSLRTESDTTDAFATAGCHNVNEILNILYDVATKNRENINQDLVFEDERVMHRYWILIFRYGDTAYRKSIGVSKYPIRIGTSVQYRCIVAEECMRVVFEDEHQPGSALWENKIKDLESQLGKHRRAVQELKGRLLKLEFCIQEQRPHLRKLQSKL</sequence>